<feature type="region of interest" description="Disordered" evidence="1">
    <location>
        <begin position="111"/>
        <end position="183"/>
    </location>
</feature>
<evidence type="ECO:0000313" key="2">
    <source>
        <dbReference type="EMBL" id="KAK7079714.1"/>
    </source>
</evidence>
<feature type="compositionally biased region" description="Acidic residues" evidence="1">
    <location>
        <begin position="139"/>
        <end position="150"/>
    </location>
</feature>
<name>A0AAN8XK58_HALRR</name>
<organism evidence="2 3">
    <name type="scientific">Halocaridina rubra</name>
    <name type="common">Hawaiian red shrimp</name>
    <dbReference type="NCBI Taxonomy" id="373956"/>
    <lineage>
        <taxon>Eukaryota</taxon>
        <taxon>Metazoa</taxon>
        <taxon>Ecdysozoa</taxon>
        <taxon>Arthropoda</taxon>
        <taxon>Crustacea</taxon>
        <taxon>Multicrustacea</taxon>
        <taxon>Malacostraca</taxon>
        <taxon>Eumalacostraca</taxon>
        <taxon>Eucarida</taxon>
        <taxon>Decapoda</taxon>
        <taxon>Pleocyemata</taxon>
        <taxon>Caridea</taxon>
        <taxon>Atyoidea</taxon>
        <taxon>Atyidae</taxon>
        <taxon>Halocaridina</taxon>
    </lineage>
</organism>
<protein>
    <submittedName>
        <fullName evidence="2">Uncharacterized protein</fullName>
    </submittedName>
</protein>
<dbReference type="EMBL" id="JAXCGZ010006502">
    <property type="protein sequence ID" value="KAK7079714.1"/>
    <property type="molecule type" value="Genomic_DNA"/>
</dbReference>
<feature type="region of interest" description="Disordered" evidence="1">
    <location>
        <begin position="66"/>
        <end position="85"/>
    </location>
</feature>
<reference evidence="2 3" key="1">
    <citation type="submission" date="2023-11" db="EMBL/GenBank/DDBJ databases">
        <title>Halocaridina rubra genome assembly.</title>
        <authorList>
            <person name="Smith C."/>
        </authorList>
    </citation>
    <scope>NUCLEOTIDE SEQUENCE [LARGE SCALE GENOMIC DNA]</scope>
    <source>
        <strain evidence="2">EP-1</strain>
        <tissue evidence="2">Whole</tissue>
    </source>
</reference>
<gene>
    <name evidence="2" type="ORF">SK128_004300</name>
</gene>
<proteinExistence type="predicted"/>
<evidence type="ECO:0000313" key="3">
    <source>
        <dbReference type="Proteomes" id="UP001381693"/>
    </source>
</evidence>
<comment type="caution">
    <text evidence="2">The sequence shown here is derived from an EMBL/GenBank/DDBJ whole genome shotgun (WGS) entry which is preliminary data.</text>
</comment>
<sequence length="216" mass="24560">MEKADLNGEVQGEISAEECEVAQEVESIVEKVNGEVKEDKGEEAIHQISEKTYDLSVETGEILSKETDNDKLNGQFNEDQLTQEPEDLISKQEEEITDEIIEKAQAVEERQEVLEIQTESQTEEEQEGKQVEQEGIQVEQEEEQVEQEEEKSEKIKIKYVEEEEDSIHNLELSDEAKDEGITAYDSQGPEIVEESLSIHITEPSSDEGDQEEEIDS</sequence>
<feature type="compositionally biased region" description="Polar residues" evidence="1">
    <location>
        <begin position="72"/>
        <end position="83"/>
    </location>
</feature>
<evidence type="ECO:0000256" key="1">
    <source>
        <dbReference type="SAM" id="MobiDB-lite"/>
    </source>
</evidence>
<dbReference type="AlphaFoldDB" id="A0AAN8XK58"/>
<accession>A0AAN8XK58</accession>
<keyword evidence="3" id="KW-1185">Reference proteome</keyword>
<dbReference type="Proteomes" id="UP001381693">
    <property type="component" value="Unassembled WGS sequence"/>
</dbReference>
<feature type="compositionally biased region" description="Basic and acidic residues" evidence="1">
    <location>
        <begin position="151"/>
        <end position="160"/>
    </location>
</feature>